<evidence type="ECO:0000259" key="14">
    <source>
        <dbReference type="Pfam" id="PF22776"/>
    </source>
</evidence>
<reference evidence="15 16" key="1">
    <citation type="journal article" date="2019" name="Int. J. Syst. Evol. Microbiol.">
        <title>The Global Catalogue of Microorganisms (GCM) 10K type strain sequencing project: providing services to taxonomists for standard genome sequencing and annotation.</title>
        <authorList>
            <consortium name="The Broad Institute Genomics Platform"/>
            <consortium name="The Broad Institute Genome Sequencing Center for Infectious Disease"/>
            <person name="Wu L."/>
            <person name="Ma J."/>
        </authorList>
    </citation>
    <scope>NUCLEOTIDE SEQUENCE [LARGE SCALE GENOMIC DNA]</scope>
    <source>
        <strain evidence="15 16">JCM 14718</strain>
    </source>
</reference>
<feature type="transmembrane region" description="Helical" evidence="12">
    <location>
        <begin position="418"/>
        <end position="438"/>
    </location>
</feature>
<feature type="transmembrane region" description="Helical" evidence="12">
    <location>
        <begin position="231"/>
        <end position="254"/>
    </location>
</feature>
<dbReference type="Pfam" id="PF22776">
    <property type="entry name" value="K_trans_C"/>
    <property type="match status" value="1"/>
</dbReference>
<comment type="function">
    <text evidence="12">Transport of potassium into the cell. Likely operates as a K(+):H(+) symporter.</text>
</comment>
<dbReference type="InterPro" id="IPR053952">
    <property type="entry name" value="K_trans_C"/>
</dbReference>
<comment type="subcellular location">
    <subcellularLocation>
        <location evidence="12">Cell membrane</location>
        <topology evidence="12">Multi-pass membrane protein</topology>
    </subcellularLocation>
    <subcellularLocation>
        <location evidence="1">Membrane</location>
        <topology evidence="1">Multi-pass membrane protein</topology>
    </subcellularLocation>
</comment>
<evidence type="ECO:0000256" key="4">
    <source>
        <dbReference type="ARBA" id="ARBA00022475"/>
    </source>
</evidence>
<accession>A0ABN2HXS2</accession>
<evidence type="ECO:0000256" key="12">
    <source>
        <dbReference type="HAMAP-Rule" id="MF_01522"/>
    </source>
</evidence>
<feature type="transmembrane region" description="Helical" evidence="12">
    <location>
        <begin position="444"/>
        <end position="461"/>
    </location>
</feature>
<evidence type="ECO:0000256" key="2">
    <source>
        <dbReference type="ARBA" id="ARBA00007019"/>
    </source>
</evidence>
<feature type="transmembrane region" description="Helical" evidence="12">
    <location>
        <begin position="189"/>
        <end position="211"/>
    </location>
</feature>
<feature type="domain" description="K+ potassium transporter integral membrane" evidence="13">
    <location>
        <begin position="30"/>
        <end position="481"/>
    </location>
</feature>
<feature type="domain" description="K+ potassium transporter C-terminal" evidence="14">
    <location>
        <begin position="495"/>
        <end position="650"/>
    </location>
</feature>
<gene>
    <name evidence="12" type="primary">kup</name>
    <name evidence="15" type="ORF">GCM10009765_50600</name>
</gene>
<evidence type="ECO:0000256" key="11">
    <source>
        <dbReference type="ARBA" id="ARBA00023136"/>
    </source>
</evidence>
<evidence type="ECO:0000259" key="13">
    <source>
        <dbReference type="Pfam" id="PF02705"/>
    </source>
</evidence>
<evidence type="ECO:0000256" key="9">
    <source>
        <dbReference type="ARBA" id="ARBA00022989"/>
    </source>
</evidence>
<feature type="transmembrane region" description="Helical" evidence="12">
    <location>
        <begin position="155"/>
        <end position="177"/>
    </location>
</feature>
<keyword evidence="4 12" id="KW-1003">Cell membrane</keyword>
<protein>
    <recommendedName>
        <fullName evidence="12">Probable potassium transport system protein Kup</fullName>
    </recommendedName>
</protein>
<dbReference type="PANTHER" id="PTHR30540">
    <property type="entry name" value="OSMOTIC STRESS POTASSIUM TRANSPORTER"/>
    <property type="match status" value="1"/>
</dbReference>
<comment type="caution">
    <text evidence="15">The sequence shown here is derived from an EMBL/GenBank/DDBJ whole genome shotgun (WGS) entry which is preliminary data.</text>
</comment>
<keyword evidence="3 12" id="KW-0813">Transport</keyword>
<dbReference type="HAMAP" id="MF_01522">
    <property type="entry name" value="Kup"/>
    <property type="match status" value="1"/>
</dbReference>
<comment type="similarity">
    <text evidence="2 12">Belongs to the HAK/KUP transporter (TC 2.A.72) family.</text>
</comment>
<keyword evidence="9 12" id="KW-1133">Transmembrane helix</keyword>
<evidence type="ECO:0000256" key="3">
    <source>
        <dbReference type="ARBA" id="ARBA00022448"/>
    </source>
</evidence>
<evidence type="ECO:0000256" key="6">
    <source>
        <dbReference type="ARBA" id="ARBA00022692"/>
    </source>
</evidence>
<feature type="transmembrane region" description="Helical" evidence="12">
    <location>
        <begin position="308"/>
        <end position="332"/>
    </location>
</feature>
<dbReference type="PANTHER" id="PTHR30540:SF79">
    <property type="entry name" value="LOW AFFINITY POTASSIUM TRANSPORT SYSTEM PROTEIN KUP"/>
    <property type="match status" value="1"/>
</dbReference>
<evidence type="ECO:0000256" key="5">
    <source>
        <dbReference type="ARBA" id="ARBA00022538"/>
    </source>
</evidence>
<organism evidence="15 16">
    <name type="scientific">Fodinicola feengrottensis</name>
    <dbReference type="NCBI Taxonomy" id="435914"/>
    <lineage>
        <taxon>Bacteria</taxon>
        <taxon>Bacillati</taxon>
        <taxon>Actinomycetota</taxon>
        <taxon>Actinomycetes</taxon>
        <taxon>Mycobacteriales</taxon>
        <taxon>Fodinicola</taxon>
    </lineage>
</organism>
<keyword evidence="7 12" id="KW-0769">Symport</keyword>
<evidence type="ECO:0000256" key="7">
    <source>
        <dbReference type="ARBA" id="ARBA00022847"/>
    </source>
</evidence>
<dbReference type="InterPro" id="IPR023051">
    <property type="entry name" value="Kup"/>
</dbReference>
<feature type="transmembrane region" description="Helical" evidence="12">
    <location>
        <begin position="358"/>
        <end position="378"/>
    </location>
</feature>
<dbReference type="InterPro" id="IPR003855">
    <property type="entry name" value="K+_transporter"/>
</dbReference>
<feature type="transmembrane region" description="Helical" evidence="12">
    <location>
        <begin position="390"/>
        <end position="411"/>
    </location>
</feature>
<proteinExistence type="inferred from homology"/>
<evidence type="ECO:0000256" key="8">
    <source>
        <dbReference type="ARBA" id="ARBA00022958"/>
    </source>
</evidence>
<keyword evidence="16" id="KW-1185">Reference proteome</keyword>
<keyword evidence="10 12" id="KW-0406">Ion transport</keyword>
<feature type="transmembrane region" description="Helical" evidence="12">
    <location>
        <begin position="28"/>
        <end position="48"/>
    </location>
</feature>
<evidence type="ECO:0000313" key="16">
    <source>
        <dbReference type="Proteomes" id="UP001500618"/>
    </source>
</evidence>
<feature type="transmembrane region" description="Helical" evidence="12">
    <location>
        <begin position="266"/>
        <end position="288"/>
    </location>
</feature>
<comment type="catalytic activity">
    <reaction evidence="12">
        <text>K(+)(in) + H(+)(in) = K(+)(out) + H(+)(out)</text>
        <dbReference type="Rhea" id="RHEA:28490"/>
        <dbReference type="ChEBI" id="CHEBI:15378"/>
        <dbReference type="ChEBI" id="CHEBI:29103"/>
    </reaction>
</comment>
<dbReference type="Pfam" id="PF02705">
    <property type="entry name" value="K_trans"/>
    <property type="match status" value="1"/>
</dbReference>
<name>A0ABN2HXS2_9ACTN</name>
<evidence type="ECO:0000256" key="10">
    <source>
        <dbReference type="ARBA" id="ARBA00023065"/>
    </source>
</evidence>
<keyword evidence="6 12" id="KW-0812">Transmembrane</keyword>
<evidence type="ECO:0000256" key="1">
    <source>
        <dbReference type="ARBA" id="ARBA00004141"/>
    </source>
</evidence>
<feature type="transmembrane region" description="Helical" evidence="12">
    <location>
        <begin position="68"/>
        <end position="94"/>
    </location>
</feature>
<evidence type="ECO:0000313" key="15">
    <source>
        <dbReference type="EMBL" id="GAA1695264.1"/>
    </source>
</evidence>
<dbReference type="RefSeq" id="WP_344312974.1">
    <property type="nucleotide sequence ID" value="NZ_BAAANY010000020.1"/>
</dbReference>
<keyword evidence="5 12" id="KW-0633">Potassium transport</keyword>
<keyword evidence="11 12" id="KW-0472">Membrane</keyword>
<dbReference type="Proteomes" id="UP001500618">
    <property type="component" value="Unassembled WGS sequence"/>
</dbReference>
<feature type="transmembrane region" description="Helical" evidence="12">
    <location>
        <begin position="115"/>
        <end position="135"/>
    </location>
</feature>
<sequence length="651" mass="69822">MTNAPTQSPPTGTDHAVPHPAAHGAGMFGLAIGALGVVFGDIGTSPLYALKTVFSLDGGVVKPTPGDVYGVISLVFWSITVVVSVKYVLFILRADNDGEGGVMALAALIRGRLRGATRLVAVAMLLGVVGAALFYGDSLITPAISVLSAVEGLQVAAPGLTPLILPIGLVIVALLFAAQRWGTHRVGRLFGPVMVLWFVVLAVLGVPQIVAHPDILRGLSPTYIVTFIFDHPYIAFIAMGAVVLAITGAEALYADMGHFGRPPIRRAWFAVVFPALTVNYLGQGALILHQPSAVSDPFYLLVPTWAQIPMVALATIATVIASQAVISGAFSVSRQAVRLGFLPQLTVKHTSHSESGQIYVPAVNWLLFGGVLVLMLAFRSSDKLATAYGVAVTGTLLITTTLFLVVAGAIWKWARWKVIVAGVVFGGVEITYFAANLTKIAHGGWLPVLVAILIVTVMTTWQRGRRIVTTRRTDLEGSLPDFVDAIREKSLLRVPGTAVFPHPTSLTTPLALRANVEFNHVLHQHVVIVSVETENVPHVPADQRLRVDNLGYVDDGIVHLTARFGFQDDQDIPATLRSAKALSETQSELDIDPETASYFLSRITIELSHQPGMHSWRKRLFIGLANNAASPAIYFRLPHERTVVMGSHVDL</sequence>
<keyword evidence="8 12" id="KW-0630">Potassium</keyword>
<dbReference type="InterPro" id="IPR053951">
    <property type="entry name" value="K_trans_N"/>
</dbReference>
<dbReference type="EMBL" id="BAAANY010000020">
    <property type="protein sequence ID" value="GAA1695264.1"/>
    <property type="molecule type" value="Genomic_DNA"/>
</dbReference>